<dbReference type="Proteomes" id="UP000767446">
    <property type="component" value="Unassembled WGS sequence"/>
</dbReference>
<sequence>MLPKSHCEAIQELITVLKGLGEEARVSEPDPTLLLTQSQKGQKILQEKFIILNTDELAPDLASRWQLIQTEIHRELRLLATNIIFLRSSQSSATAQSRLANVLEHIDKILTACELLMQIISNK</sequence>
<reference evidence="1" key="1">
    <citation type="submission" date="2021-02" db="EMBL/GenBank/DDBJ databases">
        <title>Metagenome analyses of Stigonema ocellatum DSM 106950, Chlorogloea purpurea SAG 13.99 and Gomphosphaeria aponina DSM 107014.</title>
        <authorList>
            <person name="Marter P."/>
            <person name="Huang S."/>
        </authorList>
    </citation>
    <scope>NUCLEOTIDE SEQUENCE</scope>
    <source>
        <strain evidence="1">JP213</strain>
    </source>
</reference>
<evidence type="ECO:0000313" key="1">
    <source>
        <dbReference type="EMBL" id="MBR8828956.1"/>
    </source>
</evidence>
<evidence type="ECO:0000313" key="2">
    <source>
        <dbReference type="Proteomes" id="UP000767446"/>
    </source>
</evidence>
<dbReference type="InterPro" id="IPR047810">
    <property type="entry name" value="PatD-like"/>
</dbReference>
<name>A0A941JST3_9CHRO</name>
<organism evidence="1 2">
    <name type="scientific">Gomphosphaeria aponina SAG 52.96 = DSM 107014</name>
    <dbReference type="NCBI Taxonomy" id="1521640"/>
    <lineage>
        <taxon>Bacteria</taxon>
        <taxon>Bacillati</taxon>
        <taxon>Cyanobacteriota</taxon>
        <taxon>Cyanophyceae</taxon>
        <taxon>Oscillatoriophycideae</taxon>
        <taxon>Chroococcales</taxon>
        <taxon>Gomphosphaeriaceae</taxon>
        <taxon>Gomphosphaeria</taxon>
    </lineage>
</organism>
<accession>A0A941JST3</accession>
<gene>
    <name evidence="1" type="primary">patD</name>
    <name evidence="1" type="ORF">DSM107014_13825</name>
</gene>
<comment type="caution">
    <text evidence="1">The sequence shown here is derived from an EMBL/GenBank/DDBJ whole genome shotgun (WGS) entry which is preliminary data.</text>
</comment>
<dbReference type="EMBL" id="JADQBC010000097">
    <property type="protein sequence ID" value="MBR8828956.1"/>
    <property type="molecule type" value="Genomic_DNA"/>
</dbReference>
<dbReference type="AlphaFoldDB" id="A0A941JST3"/>
<protein>
    <submittedName>
        <fullName evidence="1">Heterocyst frequency control protein PatD</fullName>
    </submittedName>
</protein>
<proteinExistence type="predicted"/>
<dbReference type="NCBIfam" id="NF037954">
    <property type="entry name" value="het_cyst_PatD"/>
    <property type="match status" value="1"/>
</dbReference>